<comment type="similarity">
    <text evidence="1">Belongs to the protein-tyrosine phosphatase family. Non-receptor class dual specificity subfamily.</text>
</comment>
<dbReference type="OMA" id="NQSMEGA"/>
<dbReference type="CDD" id="cd14498">
    <property type="entry name" value="DSP"/>
    <property type="match status" value="1"/>
</dbReference>
<feature type="compositionally biased region" description="Polar residues" evidence="5">
    <location>
        <begin position="70"/>
        <end position="79"/>
    </location>
</feature>
<dbReference type="Pfam" id="PF00782">
    <property type="entry name" value="DSPc"/>
    <property type="match status" value="1"/>
</dbReference>
<keyword evidence="4" id="KW-0904">Protein phosphatase</keyword>
<reference evidence="8 9" key="1">
    <citation type="submission" date="2014-06" db="EMBL/GenBank/DDBJ databases">
        <authorList>
            <person name="Swart Estienne"/>
        </authorList>
    </citation>
    <scope>NUCLEOTIDE SEQUENCE [LARGE SCALE GENOMIC DNA]</scope>
    <source>
        <strain evidence="8 9">130c</strain>
    </source>
</reference>
<dbReference type="InterPro" id="IPR000387">
    <property type="entry name" value="Tyr_Pase_dom"/>
</dbReference>
<evidence type="ECO:0000313" key="8">
    <source>
        <dbReference type="EMBL" id="CDW73039.1"/>
    </source>
</evidence>
<dbReference type="InParanoid" id="A0A077ZTY7"/>
<dbReference type="EC" id="3.1.3.48" evidence="2"/>
<keyword evidence="9" id="KW-1185">Reference proteome</keyword>
<evidence type="ECO:0000313" key="9">
    <source>
        <dbReference type="Proteomes" id="UP000039865"/>
    </source>
</evidence>
<dbReference type="InterPro" id="IPR029021">
    <property type="entry name" value="Prot-tyrosine_phosphatase-like"/>
</dbReference>
<evidence type="ECO:0000256" key="3">
    <source>
        <dbReference type="ARBA" id="ARBA00022801"/>
    </source>
</evidence>
<evidence type="ECO:0000256" key="2">
    <source>
        <dbReference type="ARBA" id="ARBA00013064"/>
    </source>
</evidence>
<dbReference type="SMART" id="SM00195">
    <property type="entry name" value="DSPc"/>
    <property type="match status" value="1"/>
</dbReference>
<dbReference type="OrthoDB" id="253091at2759"/>
<dbReference type="PROSITE" id="PS50056">
    <property type="entry name" value="TYR_PHOSPHATASE_2"/>
    <property type="match status" value="1"/>
</dbReference>
<dbReference type="SUPFAM" id="SSF52799">
    <property type="entry name" value="(Phosphotyrosine protein) phosphatases II"/>
    <property type="match status" value="1"/>
</dbReference>
<dbReference type="PANTHER" id="PTHR10159">
    <property type="entry name" value="DUAL SPECIFICITY PROTEIN PHOSPHATASE"/>
    <property type="match status" value="1"/>
</dbReference>
<organism evidence="8 9">
    <name type="scientific">Stylonychia lemnae</name>
    <name type="common">Ciliate</name>
    <dbReference type="NCBI Taxonomy" id="5949"/>
    <lineage>
        <taxon>Eukaryota</taxon>
        <taxon>Sar</taxon>
        <taxon>Alveolata</taxon>
        <taxon>Ciliophora</taxon>
        <taxon>Intramacronucleata</taxon>
        <taxon>Spirotrichea</taxon>
        <taxon>Stichotrichia</taxon>
        <taxon>Sporadotrichida</taxon>
        <taxon>Oxytrichidae</taxon>
        <taxon>Stylonychinae</taxon>
        <taxon>Stylonychia</taxon>
    </lineage>
</organism>
<protein>
    <recommendedName>
        <fullName evidence="2">protein-tyrosine-phosphatase</fullName>
        <ecNumber evidence="2">3.1.3.48</ecNumber>
    </recommendedName>
</protein>
<accession>A0A077ZTY7</accession>
<dbReference type="GO" id="GO:0004725">
    <property type="term" value="F:protein tyrosine phosphatase activity"/>
    <property type="evidence" value="ECO:0007669"/>
    <property type="project" value="UniProtKB-EC"/>
</dbReference>
<dbReference type="PANTHER" id="PTHR10159:SF521">
    <property type="entry name" value="LEUCINE RICH REPEAT AND PHOSPHATASE DOMAIN CONTAINING PROTEIN"/>
    <property type="match status" value="1"/>
</dbReference>
<feature type="region of interest" description="Disordered" evidence="5">
    <location>
        <begin position="37"/>
        <end position="86"/>
    </location>
</feature>
<feature type="domain" description="Tyrosine specific protein phosphatases" evidence="7">
    <location>
        <begin position="187"/>
        <end position="238"/>
    </location>
</feature>
<sequence length="264" mass="30195">MEFLEDNDPMMLNAQFEPIPEENNKYESRLQSRNSLGERNLGIPNLNNATTTGAGGSLSPHKVQSRHSSNRSVTASAHQKPNEVGKYSGEEDNIICGRFPHMDVCACDIQCSIALREINLFEVYPGILMGPYQAGFKTKQLIDMGVTHILNVTCREYMKRRRYFKYLDIQIFDNHSEDAKKHFRITNRFIDEARKSPAQGKVLVHSVQGKSRAATFILAYLIGKEKMKLKDGLTLLRQYVTEVEPNETFMHQLAEYDLEILSKY</sequence>
<dbReference type="Gene3D" id="3.90.190.10">
    <property type="entry name" value="Protein tyrosine phosphatase superfamily"/>
    <property type="match status" value="1"/>
</dbReference>
<evidence type="ECO:0000256" key="1">
    <source>
        <dbReference type="ARBA" id="ARBA00008601"/>
    </source>
</evidence>
<dbReference type="InterPro" id="IPR020422">
    <property type="entry name" value="TYR_PHOSPHATASE_DUAL_dom"/>
</dbReference>
<dbReference type="InterPro" id="IPR000340">
    <property type="entry name" value="Dual-sp_phosphatase_cat-dom"/>
</dbReference>
<name>A0A077ZTY7_STYLE</name>
<proteinExistence type="inferred from homology"/>
<evidence type="ECO:0000256" key="5">
    <source>
        <dbReference type="SAM" id="MobiDB-lite"/>
    </source>
</evidence>
<dbReference type="AlphaFoldDB" id="A0A077ZTY7"/>
<dbReference type="Proteomes" id="UP000039865">
    <property type="component" value="Unassembled WGS sequence"/>
</dbReference>
<dbReference type="EMBL" id="CCKQ01001943">
    <property type="protein sequence ID" value="CDW73039.1"/>
    <property type="molecule type" value="Genomic_DNA"/>
</dbReference>
<feature type="domain" description="Tyrosine-protein phosphatase" evidence="6">
    <location>
        <begin position="117"/>
        <end position="262"/>
    </location>
</feature>
<gene>
    <name evidence="8" type="primary">Contig13928.g14866</name>
    <name evidence="8" type="ORF">STYLEM_2007</name>
</gene>
<dbReference type="GO" id="GO:0043409">
    <property type="term" value="P:negative regulation of MAPK cascade"/>
    <property type="evidence" value="ECO:0007669"/>
    <property type="project" value="TreeGrafter"/>
</dbReference>
<feature type="region of interest" description="Disordered" evidence="5">
    <location>
        <begin position="1"/>
        <end position="22"/>
    </location>
</feature>
<dbReference type="GO" id="GO:0005737">
    <property type="term" value="C:cytoplasm"/>
    <property type="evidence" value="ECO:0007669"/>
    <property type="project" value="TreeGrafter"/>
</dbReference>
<dbReference type="PROSITE" id="PS50054">
    <property type="entry name" value="TYR_PHOSPHATASE_DUAL"/>
    <property type="match status" value="1"/>
</dbReference>
<evidence type="ECO:0000259" key="6">
    <source>
        <dbReference type="PROSITE" id="PS50054"/>
    </source>
</evidence>
<keyword evidence="3" id="KW-0378">Hydrolase</keyword>
<evidence type="ECO:0000259" key="7">
    <source>
        <dbReference type="PROSITE" id="PS50056"/>
    </source>
</evidence>
<evidence type="ECO:0000256" key="4">
    <source>
        <dbReference type="ARBA" id="ARBA00022912"/>
    </source>
</evidence>